<proteinExistence type="inferred from homology"/>
<evidence type="ECO:0000256" key="3">
    <source>
        <dbReference type="ARBA" id="ARBA00022722"/>
    </source>
</evidence>
<keyword evidence="3 9" id="KW-0540">Nuclease</keyword>
<reference evidence="10 11" key="1">
    <citation type="submission" date="2011-09" db="EMBL/GenBank/DDBJ databases">
        <title>Complete sequence of chromosome of Thioflavicoccus mobilis 8321.</title>
        <authorList>
            <consortium name="US DOE Joint Genome Institute"/>
            <person name="Lucas S."/>
            <person name="Han J."/>
            <person name="Lapidus A."/>
            <person name="Cheng J.-F."/>
            <person name="Goodwin L."/>
            <person name="Pitluck S."/>
            <person name="Peters L."/>
            <person name="Ovchinnikova G."/>
            <person name="Lu M."/>
            <person name="Detter J.C."/>
            <person name="Han C."/>
            <person name="Tapia R."/>
            <person name="Land M."/>
            <person name="Hauser L."/>
            <person name="Kyrpides N."/>
            <person name="Ivanova N."/>
            <person name="Pagani I."/>
            <person name="Vogl K."/>
            <person name="Liu Z."/>
            <person name="Imhoff J."/>
            <person name="Thiel V."/>
            <person name="Frigaard N.-U."/>
            <person name="Bryant D."/>
            <person name="Woyke T."/>
        </authorList>
    </citation>
    <scope>NUCLEOTIDE SEQUENCE [LARGE SCALE GENOMIC DNA]</scope>
    <source>
        <strain evidence="10 11">8321</strain>
    </source>
</reference>
<keyword evidence="8 9" id="KW-0051">Antiviral defense</keyword>
<keyword evidence="4 9" id="KW-0479">Metal-binding</keyword>
<comment type="cofactor">
    <cofactor evidence="1 9">
        <name>Mg(2+)</name>
        <dbReference type="ChEBI" id="CHEBI:18420"/>
    </cofactor>
</comment>
<comment type="subunit">
    <text evidence="9">Homodimer, forms a heterotetramer with a Cas1 homodimer.</text>
</comment>
<dbReference type="PANTHER" id="PTHR34405">
    <property type="entry name" value="CRISPR-ASSOCIATED ENDORIBONUCLEASE CAS2"/>
    <property type="match status" value="1"/>
</dbReference>
<comment type="similarity">
    <text evidence="2 9">Belongs to the CRISPR-associated endoribonuclease Cas2 protein family.</text>
</comment>
<dbReference type="GO" id="GO:0043571">
    <property type="term" value="P:maintenance of CRISPR repeat elements"/>
    <property type="evidence" value="ECO:0007669"/>
    <property type="project" value="UniProtKB-UniRule"/>
</dbReference>
<keyword evidence="6 9" id="KW-0378">Hydrolase</keyword>
<dbReference type="KEGG" id="tmb:Thimo_0325"/>
<sequence length="113" mass="13142">MKHWSLIAYDIRDPRRLRRVHLCLRRQALAVQKSVFLIEADERRLAEILAELRRRADNREDDIRLYAIPDPAAIWAAGRQSERVANLYGGAPAEAERPRRGRWLKGLFGREAA</sequence>
<dbReference type="EC" id="3.1.-.-" evidence="9"/>
<evidence type="ECO:0000256" key="8">
    <source>
        <dbReference type="ARBA" id="ARBA00023118"/>
    </source>
</evidence>
<evidence type="ECO:0000313" key="11">
    <source>
        <dbReference type="Proteomes" id="UP000010816"/>
    </source>
</evidence>
<keyword evidence="5 9" id="KW-0255">Endonuclease</keyword>
<dbReference type="OrthoDB" id="9798176at2"/>
<evidence type="ECO:0000256" key="1">
    <source>
        <dbReference type="ARBA" id="ARBA00001946"/>
    </source>
</evidence>
<dbReference type="GO" id="GO:0004521">
    <property type="term" value="F:RNA endonuclease activity"/>
    <property type="evidence" value="ECO:0007669"/>
    <property type="project" value="InterPro"/>
</dbReference>
<dbReference type="GO" id="GO:0016787">
    <property type="term" value="F:hydrolase activity"/>
    <property type="evidence" value="ECO:0007669"/>
    <property type="project" value="UniProtKB-KW"/>
</dbReference>
<evidence type="ECO:0000256" key="4">
    <source>
        <dbReference type="ARBA" id="ARBA00022723"/>
    </source>
</evidence>
<comment type="function">
    <text evidence="9">CRISPR (clustered regularly interspaced short palindromic repeat), is an adaptive immune system that provides protection against mobile genetic elements (viruses, transposable elements and conjugative plasmids). CRISPR clusters contain sequences complementary to antecedent mobile elements and target invading nucleic acids. CRISPR clusters are transcribed and processed into CRISPR RNA (crRNA). Functions as a ssRNA-specific endoribonuclease. Involved in the integration of spacer DNA into the CRISPR cassette.</text>
</comment>
<evidence type="ECO:0000256" key="9">
    <source>
        <dbReference type="HAMAP-Rule" id="MF_01471"/>
    </source>
</evidence>
<dbReference type="STRING" id="765912.Thimo_0325"/>
<dbReference type="RefSeq" id="WP_015279345.1">
    <property type="nucleotide sequence ID" value="NC_019940.1"/>
</dbReference>
<gene>
    <name evidence="9" type="primary">cas2</name>
    <name evidence="10" type="ORF">Thimo_0325</name>
</gene>
<name>L0GV00_9GAMM</name>
<accession>L0GV00</accession>
<dbReference type="NCBIfam" id="TIGR01573">
    <property type="entry name" value="cas2"/>
    <property type="match status" value="1"/>
</dbReference>
<protein>
    <recommendedName>
        <fullName evidence="9">CRISPR-associated endoribonuclease Cas2</fullName>
        <ecNumber evidence="9">3.1.-.-</ecNumber>
    </recommendedName>
</protein>
<dbReference type="HOGENOM" id="CLU_2132381_0_0_6"/>
<dbReference type="Proteomes" id="UP000010816">
    <property type="component" value="Chromosome"/>
</dbReference>
<dbReference type="PANTHER" id="PTHR34405:SF3">
    <property type="entry name" value="CRISPR-ASSOCIATED ENDORIBONUCLEASE CAS2 3"/>
    <property type="match status" value="1"/>
</dbReference>
<feature type="binding site" evidence="9">
    <location>
        <position position="10"/>
    </location>
    <ligand>
        <name>Mg(2+)</name>
        <dbReference type="ChEBI" id="CHEBI:18420"/>
        <note>catalytic</note>
    </ligand>
</feature>
<evidence type="ECO:0000256" key="6">
    <source>
        <dbReference type="ARBA" id="ARBA00022801"/>
    </source>
</evidence>
<keyword evidence="11" id="KW-1185">Reference proteome</keyword>
<dbReference type="GO" id="GO:0051607">
    <property type="term" value="P:defense response to virus"/>
    <property type="evidence" value="ECO:0007669"/>
    <property type="project" value="UniProtKB-UniRule"/>
</dbReference>
<dbReference type="Gene3D" id="3.30.70.240">
    <property type="match status" value="1"/>
</dbReference>
<evidence type="ECO:0000256" key="2">
    <source>
        <dbReference type="ARBA" id="ARBA00009959"/>
    </source>
</evidence>
<dbReference type="InterPro" id="IPR021127">
    <property type="entry name" value="CRISPR_associated_Cas2"/>
</dbReference>
<dbReference type="eggNOG" id="COG1343">
    <property type="taxonomic scope" value="Bacteria"/>
</dbReference>
<evidence type="ECO:0000256" key="7">
    <source>
        <dbReference type="ARBA" id="ARBA00022842"/>
    </source>
</evidence>
<organism evidence="10 11">
    <name type="scientific">Thioflavicoccus mobilis 8321</name>
    <dbReference type="NCBI Taxonomy" id="765912"/>
    <lineage>
        <taxon>Bacteria</taxon>
        <taxon>Pseudomonadati</taxon>
        <taxon>Pseudomonadota</taxon>
        <taxon>Gammaproteobacteria</taxon>
        <taxon>Chromatiales</taxon>
        <taxon>Chromatiaceae</taxon>
        <taxon>Thioflavicoccus</taxon>
    </lineage>
</organism>
<dbReference type="AlphaFoldDB" id="L0GV00"/>
<dbReference type="CDD" id="cd09725">
    <property type="entry name" value="Cas2_I_II_III"/>
    <property type="match status" value="1"/>
</dbReference>
<evidence type="ECO:0000256" key="5">
    <source>
        <dbReference type="ARBA" id="ARBA00022759"/>
    </source>
</evidence>
<dbReference type="HAMAP" id="MF_01471">
    <property type="entry name" value="Cas2"/>
    <property type="match status" value="1"/>
</dbReference>
<dbReference type="EMBL" id="CP003051">
    <property type="protein sequence ID" value="AGA89195.1"/>
    <property type="molecule type" value="Genomic_DNA"/>
</dbReference>
<evidence type="ECO:0000313" key="10">
    <source>
        <dbReference type="EMBL" id="AGA89195.1"/>
    </source>
</evidence>
<dbReference type="InterPro" id="IPR019199">
    <property type="entry name" value="Virulence_VapD/CRISPR_Cas2"/>
</dbReference>
<dbReference type="SUPFAM" id="SSF143430">
    <property type="entry name" value="TTP0101/SSO1404-like"/>
    <property type="match status" value="1"/>
</dbReference>
<dbReference type="GO" id="GO:0046872">
    <property type="term" value="F:metal ion binding"/>
    <property type="evidence" value="ECO:0007669"/>
    <property type="project" value="UniProtKB-UniRule"/>
</dbReference>
<dbReference type="Pfam" id="PF09827">
    <property type="entry name" value="CRISPR_Cas2"/>
    <property type="match status" value="1"/>
</dbReference>
<keyword evidence="7 9" id="KW-0460">Magnesium</keyword>